<evidence type="ECO:0000313" key="2">
    <source>
        <dbReference type="Proteomes" id="UP000215914"/>
    </source>
</evidence>
<keyword evidence="2" id="KW-1185">Reference proteome</keyword>
<dbReference type="Proteomes" id="UP000215914">
    <property type="component" value="Chromosome 17"/>
</dbReference>
<dbReference type="InParanoid" id="A0A251RTL2"/>
<name>A0A251RTL2_HELAN</name>
<reference evidence="2" key="1">
    <citation type="journal article" date="2017" name="Nature">
        <title>The sunflower genome provides insights into oil metabolism, flowering and Asterid evolution.</title>
        <authorList>
            <person name="Badouin H."/>
            <person name="Gouzy J."/>
            <person name="Grassa C.J."/>
            <person name="Murat F."/>
            <person name="Staton S.E."/>
            <person name="Cottret L."/>
            <person name="Lelandais-Briere C."/>
            <person name="Owens G.L."/>
            <person name="Carrere S."/>
            <person name="Mayjonade B."/>
            <person name="Legrand L."/>
            <person name="Gill N."/>
            <person name="Kane N.C."/>
            <person name="Bowers J.E."/>
            <person name="Hubner S."/>
            <person name="Bellec A."/>
            <person name="Berard A."/>
            <person name="Berges H."/>
            <person name="Blanchet N."/>
            <person name="Boniface M.C."/>
            <person name="Brunel D."/>
            <person name="Catrice O."/>
            <person name="Chaidir N."/>
            <person name="Claudel C."/>
            <person name="Donnadieu C."/>
            <person name="Faraut T."/>
            <person name="Fievet G."/>
            <person name="Helmstetter N."/>
            <person name="King M."/>
            <person name="Knapp S.J."/>
            <person name="Lai Z."/>
            <person name="Le Paslier M.C."/>
            <person name="Lippi Y."/>
            <person name="Lorenzon L."/>
            <person name="Mandel J.R."/>
            <person name="Marage G."/>
            <person name="Marchand G."/>
            <person name="Marquand E."/>
            <person name="Bret-Mestries E."/>
            <person name="Morien E."/>
            <person name="Nambeesan S."/>
            <person name="Nguyen T."/>
            <person name="Pegot-Espagnet P."/>
            <person name="Pouilly N."/>
            <person name="Raftis F."/>
            <person name="Sallet E."/>
            <person name="Schiex T."/>
            <person name="Thomas J."/>
            <person name="Vandecasteele C."/>
            <person name="Vares D."/>
            <person name="Vear F."/>
            <person name="Vautrin S."/>
            <person name="Crespi M."/>
            <person name="Mangin B."/>
            <person name="Burke J.M."/>
            <person name="Salse J."/>
            <person name="Munos S."/>
            <person name="Vincourt P."/>
            <person name="Rieseberg L.H."/>
            <person name="Langlade N.B."/>
        </authorList>
    </citation>
    <scope>NUCLEOTIDE SEQUENCE [LARGE SCALE GENOMIC DNA]</scope>
    <source>
        <strain evidence="2">cv. SF193</strain>
    </source>
</reference>
<protein>
    <submittedName>
        <fullName evidence="1">Uncharacterized protein</fullName>
    </submittedName>
</protein>
<gene>
    <name evidence="1" type="ORF">HannXRQ_Chr17g0565821</name>
</gene>
<sequence length="131" mass="14788">MRSRVSTCDSRSGYHGFLSQTRSRVSTCPSRSGFHSSVRHFHVTKKSEPNQASGAYIFRPLKRDLGFLHALQDLAFTVRFDTSMEPKNLSQISRFCFLKASGAYIFRPNGKFPIKPAGQKAFRVIKGKAEK</sequence>
<dbReference type="AlphaFoldDB" id="A0A251RTL2"/>
<organism evidence="1 2">
    <name type="scientific">Helianthus annuus</name>
    <name type="common">Common sunflower</name>
    <dbReference type="NCBI Taxonomy" id="4232"/>
    <lineage>
        <taxon>Eukaryota</taxon>
        <taxon>Viridiplantae</taxon>
        <taxon>Streptophyta</taxon>
        <taxon>Embryophyta</taxon>
        <taxon>Tracheophyta</taxon>
        <taxon>Spermatophyta</taxon>
        <taxon>Magnoliopsida</taxon>
        <taxon>eudicotyledons</taxon>
        <taxon>Gunneridae</taxon>
        <taxon>Pentapetalae</taxon>
        <taxon>asterids</taxon>
        <taxon>campanulids</taxon>
        <taxon>Asterales</taxon>
        <taxon>Asteraceae</taxon>
        <taxon>Asteroideae</taxon>
        <taxon>Heliantheae alliance</taxon>
        <taxon>Heliantheae</taxon>
        <taxon>Helianthus</taxon>
    </lineage>
</organism>
<evidence type="ECO:0000313" key="1">
    <source>
        <dbReference type="EMBL" id="OTF87793.1"/>
    </source>
</evidence>
<proteinExistence type="predicted"/>
<dbReference type="EMBL" id="CM007906">
    <property type="protein sequence ID" value="OTF87793.1"/>
    <property type="molecule type" value="Genomic_DNA"/>
</dbReference>
<accession>A0A251RTL2</accession>